<dbReference type="RefSeq" id="WP_037927932.1">
    <property type="nucleotide sequence ID" value="NZ_CP054599.1"/>
</dbReference>
<dbReference type="Gene3D" id="3.40.50.12780">
    <property type="entry name" value="N-terminal domain of ligase-like"/>
    <property type="match status" value="1"/>
</dbReference>
<dbReference type="InterPro" id="IPR042099">
    <property type="entry name" value="ANL_N_sf"/>
</dbReference>
<sequence>MSHTPILAPHSVTREDRADGSILLRADAPLGEVARNSGVWLDHWAQTTPDAVFLAERSGAGWRRESYASARQKARAIAGWLLGQGMGPDTPVLILSGNSIDHALLTLGAHYVGVPTVPVAEQYTLIPAAHGRLDYVVNLVKPARVFAADGAAYAAGLARANCPAIASDPGDTGATPLADLLAHSDAGVDAAFAAVGPDTVAKILLTSGSTSDPKGVLTTQRMMTTNQTQLAQGLPFLRQRPPVIVDWLPWNHVFGGSHNFNMVLSGGGSLYIDDGKPLPALFGRTLENLSLVSGTVSFNVPVGFAQLLTALQNDAALRETYFRDLDMIFYAGASLPQETWAGLEALAAQTGGRVPLITSSWGLTETAPGALLQQVPARGAGIVGVPLPGITVKLVPDADMRCDVRVSGPSIMRAYLDNPAKTAEAFDDEGFFITGDAMRFVDEADPNLGLRFDGRMSEDFKLMTGTWVQAANLRLEMLALLAPYAADIVVTGQGRDQIGILIVPNRAAIAKAGMTLEADKGACTCPALADILRDRLRVRATEATGSATRVTRALILSDPPDMGEGEATAKGNINFARLLARRAGLVDRLYDDADPATVTIL</sequence>
<proteinExistence type="predicted"/>
<dbReference type="PROSITE" id="PS00455">
    <property type="entry name" value="AMP_BINDING"/>
    <property type="match status" value="1"/>
</dbReference>
<dbReference type="PANTHER" id="PTHR24096:SF420">
    <property type="entry name" value="LONG-CHAIN-FATTY-ACID--COA LIGASE-RELATED"/>
    <property type="match status" value="1"/>
</dbReference>
<keyword evidence="3" id="KW-1185">Reference proteome</keyword>
<reference evidence="2 3" key="1">
    <citation type="submission" date="2014-01" db="EMBL/GenBank/DDBJ databases">
        <title>Sulfitobacter sp. H3 (MCCC 1A00686) Genome Sequencing.</title>
        <authorList>
            <person name="Lai Q."/>
            <person name="Hong Z."/>
        </authorList>
    </citation>
    <scope>NUCLEOTIDE SEQUENCE [LARGE SCALE GENOMIC DNA]</scope>
    <source>
        <strain evidence="2 3">H3</strain>
    </source>
</reference>
<evidence type="ECO:0000313" key="2">
    <source>
        <dbReference type="EMBL" id="KEJ95036.1"/>
    </source>
</evidence>
<dbReference type="GO" id="GO:0016405">
    <property type="term" value="F:CoA-ligase activity"/>
    <property type="evidence" value="ECO:0007669"/>
    <property type="project" value="TreeGrafter"/>
</dbReference>
<accession>A0A073J032</accession>
<dbReference type="InterPro" id="IPR020845">
    <property type="entry name" value="AMP-binding_CS"/>
</dbReference>
<dbReference type="Proteomes" id="UP000027746">
    <property type="component" value="Unassembled WGS sequence"/>
</dbReference>
<name>A0A073J032_9RHOB</name>
<dbReference type="EMBL" id="JAMD01000008">
    <property type="protein sequence ID" value="KEJ95036.1"/>
    <property type="molecule type" value="Genomic_DNA"/>
</dbReference>
<dbReference type="InterPro" id="IPR000873">
    <property type="entry name" value="AMP-dep_synth/lig_dom"/>
</dbReference>
<dbReference type="PANTHER" id="PTHR24096">
    <property type="entry name" value="LONG-CHAIN-FATTY-ACID--COA LIGASE"/>
    <property type="match status" value="1"/>
</dbReference>
<organism evidence="2 3">
    <name type="scientific">Pseudosulfitobacter pseudonitzschiae</name>
    <dbReference type="NCBI Taxonomy" id="1402135"/>
    <lineage>
        <taxon>Bacteria</taxon>
        <taxon>Pseudomonadati</taxon>
        <taxon>Pseudomonadota</taxon>
        <taxon>Alphaproteobacteria</taxon>
        <taxon>Rhodobacterales</taxon>
        <taxon>Roseobacteraceae</taxon>
        <taxon>Pseudosulfitobacter</taxon>
    </lineage>
</organism>
<dbReference type="GeneID" id="68868678"/>
<feature type="domain" description="AMP-dependent synthetase/ligase" evidence="1">
    <location>
        <begin position="41"/>
        <end position="416"/>
    </location>
</feature>
<gene>
    <name evidence="2" type="ORF">SUH3_23315</name>
</gene>
<protein>
    <submittedName>
        <fullName evidence="2">Feruloyl-CoA synthetase</fullName>
    </submittedName>
</protein>
<dbReference type="SUPFAM" id="SSF56801">
    <property type="entry name" value="Acetyl-CoA synthetase-like"/>
    <property type="match status" value="1"/>
</dbReference>
<dbReference type="Pfam" id="PF00501">
    <property type="entry name" value="AMP-binding"/>
    <property type="match status" value="1"/>
</dbReference>
<evidence type="ECO:0000259" key="1">
    <source>
        <dbReference type="Pfam" id="PF00501"/>
    </source>
</evidence>
<evidence type="ECO:0000313" key="3">
    <source>
        <dbReference type="Proteomes" id="UP000027746"/>
    </source>
</evidence>
<comment type="caution">
    <text evidence="2">The sequence shown here is derived from an EMBL/GenBank/DDBJ whole genome shotgun (WGS) entry which is preliminary data.</text>
</comment>
<dbReference type="OrthoDB" id="9803968at2"/>
<dbReference type="AlphaFoldDB" id="A0A073J032"/>